<dbReference type="GO" id="GO:0004386">
    <property type="term" value="F:helicase activity"/>
    <property type="evidence" value="ECO:0007669"/>
    <property type="project" value="UniProtKB-KW"/>
</dbReference>
<evidence type="ECO:0000256" key="7">
    <source>
        <dbReference type="ARBA" id="ARBA00022840"/>
    </source>
</evidence>
<evidence type="ECO:0000256" key="5">
    <source>
        <dbReference type="ARBA" id="ARBA00022801"/>
    </source>
</evidence>
<comment type="caution">
    <text evidence="15">The sequence shown here is derived from an EMBL/GenBank/DDBJ whole genome shotgun (WGS) entry which is preliminary data.</text>
</comment>
<reference evidence="15 16" key="1">
    <citation type="submission" date="2019-05" db="EMBL/GenBank/DDBJ databases">
        <title>Microbulbifer harenosus sp. nov., an alginate-degrading bacterium isolated from coastal sand.</title>
        <authorList>
            <person name="Huang H."/>
            <person name="Mo K."/>
            <person name="Bao S."/>
        </authorList>
    </citation>
    <scope>NUCLEOTIDE SEQUENCE [LARGE SCALE GENOMIC DNA]</scope>
    <source>
        <strain evidence="15 16">HB161719</strain>
    </source>
</reference>
<feature type="domain" description="Helicase ATP-binding" evidence="14">
    <location>
        <begin position="195"/>
        <end position="455"/>
    </location>
</feature>
<evidence type="ECO:0000313" key="15">
    <source>
        <dbReference type="EMBL" id="TLM76452.1"/>
    </source>
</evidence>
<dbReference type="SUPFAM" id="SSF52540">
    <property type="entry name" value="P-loop containing nucleoside triphosphate hydrolases"/>
    <property type="match status" value="2"/>
</dbReference>
<keyword evidence="10" id="KW-0238">DNA-binding</keyword>
<evidence type="ECO:0000256" key="12">
    <source>
        <dbReference type="ARBA" id="ARBA00023235"/>
    </source>
</evidence>
<keyword evidence="16" id="KW-1185">Reference proteome</keyword>
<keyword evidence="2" id="KW-0479">Metal-binding</keyword>
<dbReference type="Gene3D" id="3.90.320.10">
    <property type="match status" value="1"/>
</dbReference>
<organism evidence="15 16">
    <name type="scientific">Microbulbifer harenosus</name>
    <dbReference type="NCBI Taxonomy" id="2576840"/>
    <lineage>
        <taxon>Bacteria</taxon>
        <taxon>Pseudomonadati</taxon>
        <taxon>Pseudomonadota</taxon>
        <taxon>Gammaproteobacteria</taxon>
        <taxon>Cellvibrionales</taxon>
        <taxon>Microbulbiferaceae</taxon>
        <taxon>Microbulbifer</taxon>
    </lineage>
</organism>
<name>A0ABY2UFS4_9GAMM</name>
<dbReference type="InterPro" id="IPR014013">
    <property type="entry name" value="Helic_SF1/SF2_ATP-bd_DinG/Rad3"/>
</dbReference>
<evidence type="ECO:0000259" key="14">
    <source>
        <dbReference type="PROSITE" id="PS51193"/>
    </source>
</evidence>
<evidence type="ECO:0000256" key="11">
    <source>
        <dbReference type="ARBA" id="ARBA00023204"/>
    </source>
</evidence>
<protein>
    <submittedName>
        <fullName evidence="15">ATP-dependent DNA helicase</fullName>
    </submittedName>
</protein>
<dbReference type="InterPro" id="IPR006554">
    <property type="entry name" value="Helicase-like_DEXD_c2"/>
</dbReference>
<evidence type="ECO:0000256" key="2">
    <source>
        <dbReference type="ARBA" id="ARBA00022723"/>
    </source>
</evidence>
<dbReference type="Pfam" id="PF00270">
    <property type="entry name" value="DEAD"/>
    <property type="match status" value="1"/>
</dbReference>
<keyword evidence="11" id="KW-0234">DNA repair</keyword>
<evidence type="ECO:0000256" key="9">
    <source>
        <dbReference type="ARBA" id="ARBA00023014"/>
    </source>
</evidence>
<accession>A0ABY2UFS4</accession>
<dbReference type="Pfam" id="PF06733">
    <property type="entry name" value="DEAD_2"/>
    <property type="match status" value="1"/>
</dbReference>
<evidence type="ECO:0000256" key="3">
    <source>
        <dbReference type="ARBA" id="ARBA00022741"/>
    </source>
</evidence>
<dbReference type="InterPro" id="IPR010614">
    <property type="entry name" value="RAD3-like_helicase_DEAD"/>
</dbReference>
<dbReference type="PROSITE" id="PS51193">
    <property type="entry name" value="HELICASE_ATP_BIND_2"/>
    <property type="match status" value="1"/>
</dbReference>
<dbReference type="Pfam" id="PF13307">
    <property type="entry name" value="Helicase_C_2"/>
    <property type="match status" value="1"/>
</dbReference>
<dbReference type="PANTHER" id="PTHR11472">
    <property type="entry name" value="DNA REPAIR DEAD HELICASE RAD3/XP-D SUBFAMILY MEMBER"/>
    <property type="match status" value="1"/>
</dbReference>
<gene>
    <name evidence="15" type="ORF">FDY93_13825</name>
</gene>
<dbReference type="PANTHER" id="PTHR11472:SF34">
    <property type="entry name" value="REGULATOR OF TELOMERE ELONGATION HELICASE 1"/>
    <property type="match status" value="1"/>
</dbReference>
<dbReference type="InterPro" id="IPR042493">
    <property type="entry name" value="XPD_DNA_FeS"/>
</dbReference>
<dbReference type="InterPro" id="IPR011604">
    <property type="entry name" value="PDDEXK-like_dom_sf"/>
</dbReference>
<dbReference type="EMBL" id="VANI01000014">
    <property type="protein sequence ID" value="TLM76452.1"/>
    <property type="molecule type" value="Genomic_DNA"/>
</dbReference>
<keyword evidence="8" id="KW-0408">Iron</keyword>
<dbReference type="SMART" id="SM00491">
    <property type="entry name" value="HELICc2"/>
    <property type="match status" value="1"/>
</dbReference>
<keyword evidence="3" id="KW-0547">Nucleotide-binding</keyword>
<evidence type="ECO:0000256" key="4">
    <source>
        <dbReference type="ARBA" id="ARBA00022763"/>
    </source>
</evidence>
<dbReference type="RefSeq" id="WP_138236337.1">
    <property type="nucleotide sequence ID" value="NZ_CP185860.1"/>
</dbReference>
<proteinExistence type="inferred from homology"/>
<dbReference type="Proteomes" id="UP000306791">
    <property type="component" value="Unassembled WGS sequence"/>
</dbReference>
<evidence type="ECO:0000256" key="10">
    <source>
        <dbReference type="ARBA" id="ARBA00023125"/>
    </source>
</evidence>
<keyword evidence="7" id="KW-0067">ATP-binding</keyword>
<dbReference type="Gene3D" id="1.10.30.20">
    <property type="entry name" value="Bacterial XPD DNA helicase, FeS cluster domain"/>
    <property type="match status" value="1"/>
</dbReference>
<keyword evidence="6 15" id="KW-0347">Helicase</keyword>
<evidence type="ECO:0000256" key="1">
    <source>
        <dbReference type="ARBA" id="ARBA00022485"/>
    </source>
</evidence>
<evidence type="ECO:0000256" key="8">
    <source>
        <dbReference type="ARBA" id="ARBA00023004"/>
    </source>
</evidence>
<evidence type="ECO:0000256" key="6">
    <source>
        <dbReference type="ARBA" id="ARBA00022806"/>
    </source>
</evidence>
<sequence>MTTRETLKLSVGELVAFSCRRGDLMADAPAGPTAQEGIRAHQRLQKKRPAGSEAEYRLQVACPLDGQTVQLSGRVDILHPQQDLHRPAQLDEIKTTYCTPDKLPEAVRDLHWAQLKIYGFCYLLQRQEETGKRPAPQDRLLLQMLWYNLKQKKSHPERREFNWPELEDFAHNAMRTYLNWHHAWQQHRLAVRTSARALEFPFPDYRPGQRELAIAAYRCLRDGGELVVEAPTGIGKTVSTLFPAVKALGEDHLDQLVYLTAKNSGRQVVRETTARLQALGLALSLLEIQAKDKTCACRQGLCSPDADGICPRTVGFFDRLPQARQRLLGVSRLTPDTLAKVADEFQLCPFELSLQMLPWVDLVVCDFNYVFDPLVRLNSLQTGDRRRALLVDEAHNLSERARGMYTAELTRKESRQAARDCTGLPTLRRSIQALVRALDQWVGERTDAERFAAGADRDNTEVWVSPLTNPPTQNADAKHVQRPESVMMAAHKVMATVSQMWEQSQPPPEEIREWLHNLYRFLTIIGLPALQHRCLTRRAHPDTPWQKQALKLFCLNAAEYLQQCYQHFQGVILFSATLRPAGYILPQLGVAADAPYFALPSPFVPEQMGTFLCPFVDTRYRARDSAADALVDLIARVYQSRPGNYLVFFPSYRFLQQVAERFSAQHPQVDIIQQTAAAGELERAAFLERFSENRRSLGFAIMGGIFGEGIDYVGEQLVGCILAGVGLPQISEEQELLRHAMASTGGNGFDIAYRYPGLTRVLQAAGRVIRTETDRGVVILADTRFAEPFYQPLLPAHWRLQTCATGEALSNALGNFWASAKGIDLAPTLRAEVE</sequence>
<dbReference type="Gene3D" id="3.40.50.300">
    <property type="entry name" value="P-loop containing nucleotide triphosphate hydrolases"/>
    <property type="match status" value="2"/>
</dbReference>
<dbReference type="InterPro" id="IPR006555">
    <property type="entry name" value="ATP-dep_Helicase_C"/>
</dbReference>
<evidence type="ECO:0000256" key="13">
    <source>
        <dbReference type="ARBA" id="ARBA00038058"/>
    </source>
</evidence>
<keyword evidence="5" id="KW-0378">Hydrolase</keyword>
<dbReference type="InterPro" id="IPR045028">
    <property type="entry name" value="DinG/Rad3-like"/>
</dbReference>
<comment type="similarity">
    <text evidence="13">Belongs to the helicase family. DinG subfamily.</text>
</comment>
<dbReference type="SMART" id="SM00488">
    <property type="entry name" value="DEXDc2"/>
    <property type="match status" value="1"/>
</dbReference>
<dbReference type="Gene3D" id="1.10.275.40">
    <property type="match status" value="1"/>
</dbReference>
<keyword evidence="9" id="KW-0411">Iron-sulfur</keyword>
<keyword evidence="12" id="KW-0413">Isomerase</keyword>
<dbReference type="InterPro" id="IPR027417">
    <property type="entry name" value="P-loop_NTPase"/>
</dbReference>
<evidence type="ECO:0000313" key="16">
    <source>
        <dbReference type="Proteomes" id="UP000306791"/>
    </source>
</evidence>
<keyword evidence="1" id="KW-0004">4Fe-4S</keyword>
<keyword evidence="4" id="KW-0227">DNA damage</keyword>
<dbReference type="InterPro" id="IPR011545">
    <property type="entry name" value="DEAD/DEAH_box_helicase_dom"/>
</dbReference>